<feature type="compositionally biased region" description="Polar residues" evidence="1">
    <location>
        <begin position="1"/>
        <end position="13"/>
    </location>
</feature>
<evidence type="ECO:0000313" key="3">
    <source>
        <dbReference type="Proteomes" id="UP000827549"/>
    </source>
</evidence>
<dbReference type="RefSeq" id="XP_062622635.1">
    <property type="nucleotide sequence ID" value="XM_062766651.1"/>
</dbReference>
<gene>
    <name evidence="2" type="ORF">LOC62_01G000230</name>
</gene>
<reference evidence="2" key="1">
    <citation type="submission" date="2023-10" db="EMBL/GenBank/DDBJ databases">
        <authorList>
            <person name="Noh H."/>
        </authorList>
    </citation>
    <scope>NUCLEOTIDE SEQUENCE</scope>
    <source>
        <strain evidence="2">DUCC4014</strain>
    </source>
</reference>
<evidence type="ECO:0000256" key="1">
    <source>
        <dbReference type="SAM" id="MobiDB-lite"/>
    </source>
</evidence>
<evidence type="ECO:0000313" key="2">
    <source>
        <dbReference type="EMBL" id="WOO76603.1"/>
    </source>
</evidence>
<organism evidence="2 3">
    <name type="scientific">Vanrija pseudolonga</name>
    <dbReference type="NCBI Taxonomy" id="143232"/>
    <lineage>
        <taxon>Eukaryota</taxon>
        <taxon>Fungi</taxon>
        <taxon>Dikarya</taxon>
        <taxon>Basidiomycota</taxon>
        <taxon>Agaricomycotina</taxon>
        <taxon>Tremellomycetes</taxon>
        <taxon>Trichosporonales</taxon>
        <taxon>Trichosporonaceae</taxon>
        <taxon>Vanrija</taxon>
    </lineage>
</organism>
<dbReference type="Proteomes" id="UP000827549">
    <property type="component" value="Chromosome 1"/>
</dbReference>
<dbReference type="EMBL" id="CP086714">
    <property type="protein sequence ID" value="WOO76603.1"/>
    <property type="molecule type" value="Genomic_DNA"/>
</dbReference>
<protein>
    <submittedName>
        <fullName evidence="2">Uncharacterized protein</fullName>
    </submittedName>
</protein>
<feature type="compositionally biased region" description="Polar residues" evidence="1">
    <location>
        <begin position="27"/>
        <end position="37"/>
    </location>
</feature>
<dbReference type="GeneID" id="87803489"/>
<sequence>MSSNAPTSTSVPTGETAKAGQTKGEATVTSGVPTQGDWTLPPRATGGAAEEGWSTGPPS</sequence>
<name>A0AAF1BMD9_9TREE</name>
<keyword evidence="3" id="KW-1185">Reference proteome</keyword>
<feature type="region of interest" description="Disordered" evidence="1">
    <location>
        <begin position="1"/>
        <end position="59"/>
    </location>
</feature>
<dbReference type="AlphaFoldDB" id="A0AAF1BMD9"/>
<proteinExistence type="predicted"/>
<accession>A0AAF1BMD9</accession>